<keyword evidence="3" id="KW-1185">Reference proteome</keyword>
<evidence type="ECO:0000313" key="3">
    <source>
        <dbReference type="Proteomes" id="UP000270094"/>
    </source>
</evidence>
<accession>A0A3P7KY63</accession>
<evidence type="ECO:0000256" key="1">
    <source>
        <dbReference type="SAM" id="MobiDB-lite"/>
    </source>
</evidence>
<dbReference type="Proteomes" id="UP000270094">
    <property type="component" value="Unassembled WGS sequence"/>
</dbReference>
<sequence>MKIFTDRCDVAWLRLMADPHIRGDDLVVKHAVATRISEHVTSANINDFIVRHKMLEIHAQIKMVGNGKRHKLDSTTPTLLGPQFDSSCIALERMIEVDWVYIWAKQARPLERETQRAARRAHSDWERKQKAKKKIESKHNQERKQNICEVETASVSAAPYVARLAAEAEHNDVGSVSDGECRQDYRVLSGLSLIGHYTVANYLPLCDARTAVGRSAIGLSG</sequence>
<dbReference type="AlphaFoldDB" id="A0A3P7KY63"/>
<feature type="region of interest" description="Disordered" evidence="1">
    <location>
        <begin position="120"/>
        <end position="143"/>
    </location>
</feature>
<evidence type="ECO:0000313" key="2">
    <source>
        <dbReference type="EMBL" id="VDM75355.1"/>
    </source>
</evidence>
<proteinExistence type="predicted"/>
<dbReference type="EMBL" id="UYYB01095231">
    <property type="protein sequence ID" value="VDM75355.1"/>
    <property type="molecule type" value="Genomic_DNA"/>
</dbReference>
<organism evidence="2 3">
    <name type="scientific">Strongylus vulgaris</name>
    <name type="common">Blood worm</name>
    <dbReference type="NCBI Taxonomy" id="40348"/>
    <lineage>
        <taxon>Eukaryota</taxon>
        <taxon>Metazoa</taxon>
        <taxon>Ecdysozoa</taxon>
        <taxon>Nematoda</taxon>
        <taxon>Chromadorea</taxon>
        <taxon>Rhabditida</taxon>
        <taxon>Rhabditina</taxon>
        <taxon>Rhabditomorpha</taxon>
        <taxon>Strongyloidea</taxon>
        <taxon>Strongylidae</taxon>
        <taxon>Strongylus</taxon>
    </lineage>
</organism>
<gene>
    <name evidence="2" type="ORF">SVUK_LOCUS10353</name>
</gene>
<protein>
    <submittedName>
        <fullName evidence="2">Uncharacterized protein</fullName>
    </submittedName>
</protein>
<name>A0A3P7KY63_STRVU</name>
<reference evidence="2 3" key="1">
    <citation type="submission" date="2018-11" db="EMBL/GenBank/DDBJ databases">
        <authorList>
            <consortium name="Pathogen Informatics"/>
        </authorList>
    </citation>
    <scope>NUCLEOTIDE SEQUENCE [LARGE SCALE GENOMIC DNA]</scope>
</reference>